<dbReference type="Pfam" id="PF25023">
    <property type="entry name" value="TEN_YD-shell"/>
    <property type="match status" value="2"/>
</dbReference>
<evidence type="ECO:0000256" key="4">
    <source>
        <dbReference type="ARBA" id="ARBA00022737"/>
    </source>
</evidence>
<dbReference type="InterPro" id="IPR008979">
    <property type="entry name" value="Galactose-bd-like_sf"/>
</dbReference>
<evidence type="ECO:0000256" key="2">
    <source>
        <dbReference type="ARBA" id="ARBA00022525"/>
    </source>
</evidence>
<dbReference type="GO" id="GO:0005576">
    <property type="term" value="C:extracellular region"/>
    <property type="evidence" value="ECO:0007669"/>
    <property type="project" value="UniProtKB-SubCell"/>
</dbReference>
<sequence length="2371" mass="266444">MYDKNKKLSKKIKLILDGENDSYILTLIPDSNWLEDEEREYPIVIDPTVITEQNKESIFDSYVSSAAPTTNYTGDVILKVGNDTYSGVTRSYIRFKLPTDKLTTGDMVIAGYLDLWLAGQNDNACQINVHKVLNDWSDLSITWNNVPSIDDSKIQDYNLVKGDWGEPMTWDVTRVVKEWLSSGVNYGIMLKNSDETVGYNQFLSSNVSEYDEYGNHLAEARPRIRIDYINNSGLEDYWTFHNQTAGRAGTGYVNDYNGNLIFVHNDLAMDGNKMPLTLNHIFNSNDRNSSRGYGLGWRLNLNQKVDFVTIGEGEFYVYTDEDGTKHYFYYDASTATYKEQLGSDLTFTKNSDNSYIIKDKNGGTLEFVPGGYLYKIKDKNDNTITLSYDGVILKKITDGAGRVTTLDVLSNGYLVGIIDPGGRRTSFAYNGIQLSKITYPDGKYSVFYYDNNNNLIEAVNYDNYMLNYSYYTEAPYRISGIEEFGTDGIAGRRLGIEYNYNTTTFTDAKGRKNIYQFTDYGTTASIQDNSGSAEVYKYYNSNKYDKTAPNLYNKLNLTSKMQKFTKNYLKNHGAEKENSDWTPGNFEGKEINASFTTEEAYIGQRSLKIVKNDISSRDFYRQYVTSLSRGKDYVFSAYIKTMDITKVNNKGAGLFVVYQDTSGNYNTIEGNMYIQGSNDWVRQELKFVLPYDTDLSTVSISAGIIEETGTVYLDCLQLEDGDIPSRYNLIENADFSYDEVTPPGWTKDSQSDNNDRVVNTDNGKAYEIIGGSGKQKYLLQEFTMSGKTGDSFIASAWAKGDSVPLNDPNLDIDKVRRFSLEVGLKKTDDTGTDWFLVSFNEDLNTWQYVSNIIVAKNDYKKVSLYMEYYNNLNAAYFTNVQFYKEEYGESYSYDDRGNIVSAASLAKQKSSFEYNDDNDLIKATMPTSGTFKYEYDSKRNVTKAISAMQIPYTFTYDSSGNVLTSTAGKTDGDNSLFMQSTASYSISGNYTKSVTDGKDSSVINHYDEKKDLLLGVTDPKGNKITYNHDDMDRLVSTSKFLLDPGSRNLEKFPLNTNTEGSKGTKTLEENAVFDKDDSGKTAFASFDAGINLLTNSSFEDGTNLWQLSDWDNSTGKWRIVSDGVNGSSCLECYDSDGLTNGSATNSVAYQVITFETALTSPKTYTLSAYAKRIGTDNPRLGVMCLDSNGLEITGGYQNYEKPIDPNEWIRINNFLTLPAGTKSFYVILRSAVRDSNKIRFDSVQLEENNICTPYSPGTRTSSKLYYDLGLDKKSGTMAVWFNTKGSGTRIIFSNENATVLFNLYINDDNKMVLNSLKGDGSTQNIITADDLTISTDTWYFTALKWQWTVNQSNYTGTLNCTLYINDKIYTGSSGDFRDFTGVITAAGSNVYSKYELNGFIESFAYSRNALSDGDIKLLYNRSMPEDTGNIVTNSYSYKDDRIETITHNGFNYKFEYDALGNNSKVYVGDQNLVANNFDRSTGNLLDSTYGNNQSVSLEYDNLDRIIARRFMGETRYIYKYDGNENLAYHEDKVNNKNYRYIYDLSDRLVRIEELDPENPNNINYTKFSRDKEDNETGIYQKINGKLYETRYEYDGDDKPTQVLYGDGIDDNEDAEYFPFMGDATGSKGTLPVEQNAVYGIDEDGKSVLYAYPGTKVVYDLGISRNNGTMTAWANISSGGRGSRLIIANEGTDRNLLNVYVDDNNKLNLGIMDSSSNFKSVITTEEELIPNQWYFTAVVWAFDEVNLHCSLYLNGKAYKKDVAAADFRDFTGVKTAVGSNISGDYILKGLVKRFSFTPKELTDPEVLKMYHGSRVKYEYDTRLGSLSKKITSIGLKNFDVYYSHESGSKLHSTTDRITTIQNKDHPINYKYDENGNIVNISEVSVFSGERENISYYYNELNELVEEDNDALNKKITYTYDEGGNIKSKVEIPRGSGGNGTTITYSYDSVWKDKMINYNGKQITYDEIGNLKTYNGCSCEWEEGRQLKSISGNGKDIVYKYNDSGIRTEKSVNGVTTKYYLAQDKITFEDNGSDRIYYTYDSQDNLISMNLNGEEYYYIRNVQGDIIGLFDNTTAQVVSYVYDTWGRLISIKDADGVDITGDTAHAGYKNPYRYRGYRYDNETGLYYLNSRYYNPEWGRYINADAAAGGTGVLLSHNVFAYSMNNPVNMTDPSGCLPRWLSRAAAAVKRHVTAVYRKVVNVVTKAKAYVSKKVAQVKITVRKIVANVKSAYHSLTSSQVRNVGKSTAATWAEGKASSALKGVRDYIPIVTNRSLRRAGQEILAPVKGASFLRGIGQIERIGVIGGAMTVDSVWEDFHSGYTSTEAIGRGALDISAAAVTIAIGWSNPVGVAVGSAMIFGTAAEIAKNLIWKND</sequence>
<evidence type="ECO:0000256" key="3">
    <source>
        <dbReference type="ARBA" id="ARBA00022729"/>
    </source>
</evidence>
<comment type="subcellular location">
    <subcellularLocation>
        <location evidence="1">Secreted</location>
    </subcellularLocation>
</comment>
<dbReference type="InterPro" id="IPR055372">
    <property type="entry name" value="CBM96"/>
</dbReference>
<dbReference type="InterPro" id="IPR056823">
    <property type="entry name" value="TEN-like_YD-shell"/>
</dbReference>
<dbReference type="SUPFAM" id="SSF49899">
    <property type="entry name" value="Concanavalin A-like lectins/glucanases"/>
    <property type="match status" value="2"/>
</dbReference>
<dbReference type="Gene3D" id="2.180.10.10">
    <property type="entry name" value="RHS repeat-associated core"/>
    <property type="match status" value="2"/>
</dbReference>
<dbReference type="SUPFAM" id="SSF49785">
    <property type="entry name" value="Galactose-binding domain-like"/>
    <property type="match status" value="2"/>
</dbReference>
<keyword evidence="8" id="KW-1185">Reference proteome</keyword>
<evidence type="ECO:0000313" key="8">
    <source>
        <dbReference type="Proteomes" id="UP000266301"/>
    </source>
</evidence>
<name>A0A386H619_9CLOT</name>
<keyword evidence="3" id="KW-0732">Signal</keyword>
<keyword evidence="4" id="KW-0677">Repeat</keyword>
<protein>
    <submittedName>
        <fullName evidence="7">DNRLRE domain-containing protein</fullName>
    </submittedName>
</protein>
<evidence type="ECO:0000259" key="5">
    <source>
        <dbReference type="Pfam" id="PF24517"/>
    </source>
</evidence>
<dbReference type="InterPro" id="IPR022385">
    <property type="entry name" value="Rhs_assc_core"/>
</dbReference>
<reference evidence="7 8" key="1">
    <citation type="journal article" date="2019" name="Int. J. Syst. Evol. Microbiol.">
        <title>Clostridium fermenticellae sp. nov., isolated from the mud in a fermentation cellar for the production of the Chinese liquor, baijiu.</title>
        <authorList>
            <person name="Xu P.X."/>
            <person name="Chai L.J."/>
            <person name="Qiu T."/>
            <person name="Zhang X.J."/>
            <person name="Lu Z.M."/>
            <person name="Xiao C."/>
            <person name="Wang S.T."/>
            <person name="Shen C.H."/>
            <person name="Shi J.S."/>
            <person name="Xu Z.H."/>
        </authorList>
    </citation>
    <scope>NUCLEOTIDE SEQUENCE [LARGE SCALE GENOMIC DNA]</scope>
    <source>
        <strain evidence="7 8">JN500901</strain>
    </source>
</reference>
<accession>A0A386H619</accession>
<organism evidence="7 8">
    <name type="scientific">Clostridium fermenticellae</name>
    <dbReference type="NCBI Taxonomy" id="2068654"/>
    <lineage>
        <taxon>Bacteria</taxon>
        <taxon>Bacillati</taxon>
        <taxon>Bacillota</taxon>
        <taxon>Clostridia</taxon>
        <taxon>Eubacteriales</taxon>
        <taxon>Clostridiaceae</taxon>
        <taxon>Clostridium</taxon>
    </lineage>
</organism>
<dbReference type="PANTHER" id="PTHR32305">
    <property type="match status" value="1"/>
</dbReference>
<dbReference type="Pfam" id="PF24517">
    <property type="entry name" value="CBM96"/>
    <property type="match status" value="1"/>
</dbReference>
<keyword evidence="2" id="KW-0964">Secreted</keyword>
<evidence type="ECO:0000259" key="6">
    <source>
        <dbReference type="Pfam" id="PF25023"/>
    </source>
</evidence>
<dbReference type="KEGG" id="cfer:D4Z93_11965"/>
<dbReference type="PANTHER" id="PTHR32305:SF17">
    <property type="entry name" value="TRNA NUCLEASE WAPA"/>
    <property type="match status" value="1"/>
</dbReference>
<dbReference type="NCBIfam" id="TIGR03696">
    <property type="entry name" value="Rhs_assc_core"/>
    <property type="match status" value="1"/>
</dbReference>
<dbReference type="Proteomes" id="UP000266301">
    <property type="component" value="Chromosome"/>
</dbReference>
<feature type="domain" description="Teneurin-like YD-shell" evidence="6">
    <location>
        <begin position="1851"/>
        <end position="2144"/>
    </location>
</feature>
<evidence type="ECO:0000313" key="7">
    <source>
        <dbReference type="EMBL" id="AYD41191.1"/>
    </source>
</evidence>
<dbReference type="Gene3D" id="2.60.120.260">
    <property type="entry name" value="Galactose-binding domain-like"/>
    <property type="match status" value="3"/>
</dbReference>
<dbReference type="OrthoDB" id="9771173at2"/>
<dbReference type="InterPro" id="IPR013320">
    <property type="entry name" value="ConA-like_dom_sf"/>
</dbReference>
<dbReference type="EMBL" id="CP032416">
    <property type="protein sequence ID" value="AYD41191.1"/>
    <property type="molecule type" value="Genomic_DNA"/>
</dbReference>
<dbReference type="Pfam" id="PF13385">
    <property type="entry name" value="Laminin_G_3"/>
    <property type="match status" value="1"/>
</dbReference>
<proteinExistence type="predicted"/>
<feature type="domain" description="Carbohydrate-binding module family 96" evidence="5">
    <location>
        <begin position="57"/>
        <end position="205"/>
    </location>
</feature>
<feature type="domain" description="Teneurin-like YD-shell" evidence="6">
    <location>
        <begin position="889"/>
        <end position="1037"/>
    </location>
</feature>
<dbReference type="InterPro" id="IPR050708">
    <property type="entry name" value="T6SS_VgrG/RHS"/>
</dbReference>
<gene>
    <name evidence="7" type="ORF">D4Z93_11965</name>
</gene>
<evidence type="ECO:0000256" key="1">
    <source>
        <dbReference type="ARBA" id="ARBA00004613"/>
    </source>
</evidence>
<dbReference type="NCBIfam" id="NF033679">
    <property type="entry name" value="DNRLRE_dom"/>
    <property type="match status" value="1"/>
</dbReference>